<keyword evidence="6" id="KW-0539">Nucleus</keyword>
<proteinExistence type="predicted"/>
<dbReference type="Pfam" id="PF00172">
    <property type="entry name" value="Zn_clus"/>
    <property type="match status" value="1"/>
</dbReference>
<dbReference type="VEuPathDB" id="FungiDB:CCM_00672"/>
<dbReference type="GO" id="GO:0000981">
    <property type="term" value="F:DNA-binding transcription factor activity, RNA polymerase II-specific"/>
    <property type="evidence" value="ECO:0007669"/>
    <property type="project" value="InterPro"/>
</dbReference>
<keyword evidence="1" id="KW-0479">Metal-binding</keyword>
<evidence type="ECO:0000256" key="2">
    <source>
        <dbReference type="ARBA" id="ARBA00022833"/>
    </source>
</evidence>
<dbReference type="Gene3D" id="4.10.240.10">
    <property type="entry name" value="Zn(2)-C6 fungal-type DNA-binding domain"/>
    <property type="match status" value="1"/>
</dbReference>
<dbReference type="InterPro" id="IPR036864">
    <property type="entry name" value="Zn2-C6_fun-type_DNA-bd_sf"/>
</dbReference>
<evidence type="ECO:0000256" key="1">
    <source>
        <dbReference type="ARBA" id="ARBA00022723"/>
    </source>
</evidence>
<evidence type="ECO:0000256" key="6">
    <source>
        <dbReference type="ARBA" id="ARBA00023242"/>
    </source>
</evidence>
<gene>
    <name evidence="9" type="ORF">A9K55_001468</name>
</gene>
<evidence type="ECO:0000313" key="9">
    <source>
        <dbReference type="EMBL" id="ATY66226.1"/>
    </source>
</evidence>
<keyword evidence="4" id="KW-0238">DNA-binding</keyword>
<reference evidence="9 10" key="1">
    <citation type="journal article" date="2017" name="BMC Genomics">
        <title>Chromosome level assembly and secondary metabolite potential of the parasitic fungus Cordyceps militaris.</title>
        <authorList>
            <person name="Kramer G.J."/>
            <person name="Nodwell J.R."/>
        </authorList>
    </citation>
    <scope>NUCLEOTIDE SEQUENCE [LARGE SCALE GENOMIC DNA]</scope>
    <source>
        <strain evidence="9 10">ATCC 34164</strain>
    </source>
</reference>
<organism evidence="9 10">
    <name type="scientific">Cordyceps militaris</name>
    <name type="common">Caterpillar fungus</name>
    <name type="synonym">Clavaria militaris</name>
    <dbReference type="NCBI Taxonomy" id="73501"/>
    <lineage>
        <taxon>Eukaryota</taxon>
        <taxon>Fungi</taxon>
        <taxon>Dikarya</taxon>
        <taxon>Ascomycota</taxon>
        <taxon>Pezizomycotina</taxon>
        <taxon>Sordariomycetes</taxon>
        <taxon>Hypocreomycetidae</taxon>
        <taxon>Hypocreales</taxon>
        <taxon>Cordycipitaceae</taxon>
        <taxon>Cordyceps</taxon>
    </lineage>
</organism>
<dbReference type="SUPFAM" id="SSF57701">
    <property type="entry name" value="Zn2/Cys6 DNA-binding domain"/>
    <property type="match status" value="1"/>
</dbReference>
<evidence type="ECO:0000313" key="10">
    <source>
        <dbReference type="Proteomes" id="UP000323067"/>
    </source>
</evidence>
<feature type="compositionally biased region" description="Gly residues" evidence="7">
    <location>
        <begin position="196"/>
        <end position="206"/>
    </location>
</feature>
<evidence type="ECO:0000256" key="4">
    <source>
        <dbReference type="ARBA" id="ARBA00023125"/>
    </source>
</evidence>
<dbReference type="AlphaFoldDB" id="A0A2H4SSY9"/>
<keyword evidence="5" id="KW-0804">Transcription</keyword>
<keyword evidence="3" id="KW-0805">Transcription regulation</keyword>
<name>A0A2H4SSY9_CORMI</name>
<accession>A0A2H4SSY9</accession>
<protein>
    <submittedName>
        <fullName evidence="9">C6 finger domain</fullName>
    </submittedName>
</protein>
<dbReference type="Proteomes" id="UP000323067">
    <property type="component" value="Chromosome iii"/>
</dbReference>
<dbReference type="InterPro" id="IPR001138">
    <property type="entry name" value="Zn2Cys6_DnaBD"/>
</dbReference>
<dbReference type="InterPro" id="IPR052360">
    <property type="entry name" value="Transcr_Regulatory_Proteins"/>
</dbReference>
<evidence type="ECO:0000256" key="3">
    <source>
        <dbReference type="ARBA" id="ARBA00023015"/>
    </source>
</evidence>
<sequence>MSSKPATDGSRRGSRGKPKSPKQQVTVAAGPNAAAAVTKKRYSKTKLGCKTCKNSLQVGAAADSSQQNPLTLPFHGNRVRKIRCDETSPVCNNCTKSGRRCDGVAEPVNKDGGLTFTAPLTLTHFRPTQTGWLTPQEIAHLDLFRHELVYSIVGHVGTPSWKRLILQAVHEEVALCHAVVAFTALSTSAAGSLLPGDGGSDSGGQGVAVSGAQSPLSHHASRENEFALRHYGKALEAMRHVFRHNDKRSINTALLCTLLCICFELRIKEPATALTHLEHGLQVVSSNLHTVDEAITTAFARLDLQAAIFLGIRPPALDPSRVASRIFVFDSVYQEADHALAGLTNRVWTFIRTVADDYRYEELGPVPDAVAAQAQSIRKSLDGFHAQYLTSGSKLDKMLPEQTSLLRIKHLTSVVIMSGCLSPEETVYDAHAADFVAMVDLAADIRARQQQLIPNYAAGSGGGGFQLDMAVIHPLYLTATKCRCPVTRRRAVHALYTGPEFEGAWEGVVNARIGERVMQMEEEGLVFDLHRLQDGELLDVPEHMRVHSVDICTEPAQGRATVYFSRRPNGPGSEWDDLQEEMVW</sequence>
<feature type="domain" description="Zn(2)-C6 fungal-type" evidence="8">
    <location>
        <begin position="78"/>
        <end position="108"/>
    </location>
</feature>
<evidence type="ECO:0000256" key="5">
    <source>
        <dbReference type="ARBA" id="ARBA00023163"/>
    </source>
</evidence>
<evidence type="ECO:0000256" key="7">
    <source>
        <dbReference type="SAM" id="MobiDB-lite"/>
    </source>
</evidence>
<keyword evidence="2" id="KW-0862">Zinc</keyword>
<dbReference type="CDD" id="cd00067">
    <property type="entry name" value="GAL4"/>
    <property type="match status" value="1"/>
</dbReference>
<dbReference type="PANTHER" id="PTHR36206">
    <property type="entry name" value="ASPERCRYPTIN BIOSYNTHESIS CLUSTER-SPECIFIC TRANSCRIPTION REGULATOR ATNN-RELATED"/>
    <property type="match status" value="1"/>
</dbReference>
<dbReference type="OrthoDB" id="3172332at2759"/>
<feature type="region of interest" description="Disordered" evidence="7">
    <location>
        <begin position="1"/>
        <end position="32"/>
    </location>
</feature>
<dbReference type="GO" id="GO:0003677">
    <property type="term" value="F:DNA binding"/>
    <property type="evidence" value="ECO:0007669"/>
    <property type="project" value="UniProtKB-KW"/>
</dbReference>
<evidence type="ECO:0000259" key="8">
    <source>
        <dbReference type="Pfam" id="PF00172"/>
    </source>
</evidence>
<dbReference type="GO" id="GO:0008270">
    <property type="term" value="F:zinc ion binding"/>
    <property type="evidence" value="ECO:0007669"/>
    <property type="project" value="InterPro"/>
</dbReference>
<dbReference type="PANTHER" id="PTHR36206:SF10">
    <property type="entry name" value="ZN(II)2CYS6 TRANSCRIPTION FACTOR (EUROFUNG)"/>
    <property type="match status" value="1"/>
</dbReference>
<feature type="region of interest" description="Disordered" evidence="7">
    <location>
        <begin position="196"/>
        <end position="218"/>
    </location>
</feature>
<dbReference type="EMBL" id="CP023326">
    <property type="protein sequence ID" value="ATY66226.1"/>
    <property type="molecule type" value="Genomic_DNA"/>
</dbReference>
<dbReference type="VEuPathDB" id="FungiDB:A9K55_001468"/>